<evidence type="ECO:0000313" key="1">
    <source>
        <dbReference type="EMBL" id="QGU96073.1"/>
    </source>
</evidence>
<dbReference type="AlphaFoldDB" id="A0A6I6EUN4"/>
<name>A0A6I6EUN4_9CLOT</name>
<evidence type="ECO:0000313" key="2">
    <source>
        <dbReference type="Proteomes" id="UP000422764"/>
    </source>
</evidence>
<gene>
    <name evidence="1" type="ORF">GOM49_14095</name>
</gene>
<reference evidence="1 2" key="1">
    <citation type="submission" date="2019-12" db="EMBL/GenBank/DDBJ databases">
        <title>Genome sequenceing of Clostridium bovifaecis.</title>
        <authorList>
            <person name="Yao Y."/>
        </authorList>
    </citation>
    <scope>NUCLEOTIDE SEQUENCE [LARGE SCALE GENOMIC DNA]</scope>
    <source>
        <strain evidence="1 2">BXX</strain>
    </source>
</reference>
<protein>
    <submittedName>
        <fullName evidence="1">Uncharacterized protein</fullName>
    </submittedName>
</protein>
<dbReference type="Proteomes" id="UP000422764">
    <property type="component" value="Chromosome"/>
</dbReference>
<dbReference type="EMBL" id="CP046522">
    <property type="protein sequence ID" value="QGU96073.1"/>
    <property type="molecule type" value="Genomic_DNA"/>
</dbReference>
<sequence>MKLMHTKLPEFIKKLKVAATKGSKQKECEVVGLENLKTAKIQSMRAGRIEQAVEDIAKKEDVHRIEVSIIPRIPETVHTAVVKGFDENGNPTHAILQVVGILHQTEDTLIHDVPDVEDRRPPIGNH</sequence>
<keyword evidence="2" id="KW-1185">Reference proteome</keyword>
<accession>A0A6I6EUN4</accession>
<proteinExistence type="predicted"/>
<organism evidence="1 2">
    <name type="scientific">Clostridium bovifaecis</name>
    <dbReference type="NCBI Taxonomy" id="2184719"/>
    <lineage>
        <taxon>Bacteria</taxon>
        <taxon>Bacillati</taxon>
        <taxon>Bacillota</taxon>
        <taxon>Clostridia</taxon>
        <taxon>Eubacteriales</taxon>
        <taxon>Clostridiaceae</taxon>
        <taxon>Clostridium</taxon>
    </lineage>
</organism>